<reference evidence="4" key="1">
    <citation type="submission" date="2019-02" db="EMBL/GenBank/DDBJ databases">
        <authorList>
            <person name="Gruber-Vodicka R. H."/>
            <person name="Seah K. B. B."/>
        </authorList>
    </citation>
    <scope>NUCLEOTIDE SEQUENCE</scope>
    <source>
        <strain evidence="5">BECK_S1320</strain>
        <strain evidence="4">BECK_S1321</strain>
    </source>
</reference>
<dbReference type="EMBL" id="CAADFR010000050">
    <property type="protein sequence ID" value="VFK39942.1"/>
    <property type="molecule type" value="Genomic_DNA"/>
</dbReference>
<evidence type="ECO:0000256" key="2">
    <source>
        <dbReference type="RuleBase" id="RU000363"/>
    </source>
</evidence>
<evidence type="ECO:0000313" key="5">
    <source>
        <dbReference type="EMBL" id="VFK45351.1"/>
    </source>
</evidence>
<organism evidence="4">
    <name type="scientific">Candidatus Kentrum sp. SD</name>
    <dbReference type="NCBI Taxonomy" id="2126332"/>
    <lineage>
        <taxon>Bacteria</taxon>
        <taxon>Pseudomonadati</taxon>
        <taxon>Pseudomonadota</taxon>
        <taxon>Gammaproteobacteria</taxon>
        <taxon>Candidatus Kentrum</taxon>
    </lineage>
</organism>
<dbReference type="SMART" id="SM00822">
    <property type="entry name" value="PKS_KR"/>
    <property type="match status" value="1"/>
</dbReference>
<sequence>MEKASNIRLINYRTLVIGASGGIGASVAKMCGLAGATLELAARDSYRLEKLAKNLQYQGIESSITECDISKPRSVRNLKENIDARGKIDILVNCAGEAEIKPLSLTDFDSWNRMFAINAGGSFLSTQAFMPDMLQKGWGRIVLLGSRAGLSGAPFLSAYAASKQAIVGFARSVARETEGKGVTINAVCPGPVDTPMMQKLISRIAQRTATPEDSMREVYMAGFKRLLFPEEVAEVIVDLCLPESETSGQVIEIDPESRSQGSL</sequence>
<dbReference type="PRINTS" id="PR00081">
    <property type="entry name" value="GDHRDH"/>
</dbReference>
<dbReference type="PANTHER" id="PTHR42879">
    <property type="entry name" value="3-OXOACYL-(ACYL-CARRIER-PROTEIN) REDUCTASE"/>
    <property type="match status" value="1"/>
</dbReference>
<dbReference type="InterPro" id="IPR057326">
    <property type="entry name" value="KR_dom"/>
</dbReference>
<dbReference type="Gene3D" id="3.40.50.720">
    <property type="entry name" value="NAD(P)-binding Rossmann-like Domain"/>
    <property type="match status" value="1"/>
</dbReference>
<evidence type="ECO:0000256" key="1">
    <source>
        <dbReference type="ARBA" id="ARBA00006484"/>
    </source>
</evidence>
<proteinExistence type="inferred from homology"/>
<dbReference type="AlphaFoldDB" id="A0A450YEF8"/>
<evidence type="ECO:0000259" key="3">
    <source>
        <dbReference type="SMART" id="SM00822"/>
    </source>
</evidence>
<name>A0A450YEF8_9GAMM</name>
<comment type="similarity">
    <text evidence="1 2">Belongs to the short-chain dehydrogenases/reductases (SDR) family.</text>
</comment>
<dbReference type="Pfam" id="PF00106">
    <property type="entry name" value="adh_short"/>
    <property type="match status" value="1"/>
</dbReference>
<feature type="domain" description="Ketoreductase" evidence="3">
    <location>
        <begin position="13"/>
        <end position="190"/>
    </location>
</feature>
<dbReference type="PROSITE" id="PS00061">
    <property type="entry name" value="ADH_SHORT"/>
    <property type="match status" value="1"/>
</dbReference>
<gene>
    <name evidence="5" type="ORF">BECKSD772E_GA0070983_10523</name>
    <name evidence="4" type="ORF">BECKSD772F_GA0070984_10504</name>
</gene>
<dbReference type="SUPFAM" id="SSF51735">
    <property type="entry name" value="NAD(P)-binding Rossmann-fold domains"/>
    <property type="match status" value="1"/>
</dbReference>
<accession>A0A450YEF8</accession>
<protein>
    <submittedName>
        <fullName evidence="4">Short-chain dehydrogenase</fullName>
    </submittedName>
</protein>
<dbReference type="InterPro" id="IPR050259">
    <property type="entry name" value="SDR"/>
</dbReference>
<dbReference type="PANTHER" id="PTHR42879:SF2">
    <property type="entry name" value="3-OXOACYL-[ACYL-CARRIER-PROTEIN] REDUCTASE FABG"/>
    <property type="match status" value="1"/>
</dbReference>
<dbReference type="EMBL" id="CAADFU010000052">
    <property type="protein sequence ID" value="VFK45351.1"/>
    <property type="molecule type" value="Genomic_DNA"/>
</dbReference>
<dbReference type="PRINTS" id="PR00080">
    <property type="entry name" value="SDRFAMILY"/>
</dbReference>
<dbReference type="InterPro" id="IPR002347">
    <property type="entry name" value="SDR_fam"/>
</dbReference>
<dbReference type="CDD" id="cd05233">
    <property type="entry name" value="SDR_c"/>
    <property type="match status" value="1"/>
</dbReference>
<evidence type="ECO:0000313" key="4">
    <source>
        <dbReference type="EMBL" id="VFK39942.1"/>
    </source>
</evidence>
<dbReference type="InterPro" id="IPR020904">
    <property type="entry name" value="Sc_DH/Rdtase_CS"/>
</dbReference>
<dbReference type="GO" id="GO:0032787">
    <property type="term" value="P:monocarboxylic acid metabolic process"/>
    <property type="evidence" value="ECO:0007669"/>
    <property type="project" value="UniProtKB-ARBA"/>
</dbReference>
<dbReference type="InterPro" id="IPR036291">
    <property type="entry name" value="NAD(P)-bd_dom_sf"/>
</dbReference>